<evidence type="ECO:0000313" key="1">
    <source>
        <dbReference type="EMBL" id="GAH91532.1"/>
    </source>
</evidence>
<proteinExistence type="predicted"/>
<organism evidence="1">
    <name type="scientific">marine sediment metagenome</name>
    <dbReference type="NCBI Taxonomy" id="412755"/>
    <lineage>
        <taxon>unclassified sequences</taxon>
        <taxon>metagenomes</taxon>
        <taxon>ecological metagenomes</taxon>
    </lineage>
</organism>
<sequence length="341" mass="36894">MPKLKGPLLSLNARGRLGELFSLTRRMGQNIIEKRPVPVDAKSPAQLFSRHMFSKCVALWHLLSEAERQEWESLARPRHMTGYAWFVSQCLRPNPGIYLPLQGGTMSGNIDMAKNRLLKLPVPTDIQEAATKGYADTHGMVPHEATHVAGGSDEIDSALAIAAMADLANGKMWQGDATNRPAPVDPPALGPTIVRKAADETVNNSNILQNDDHLLMALGANEVWQIDIFILCQGNTAADIQFGFSYPVGCLIKWGFVGAGKSNVVGTWGYTIETTADPIKIEDAILKKGITPFVNSGCRFSLIVINGANAGNINLQWAQDTATVGDTTVLENSCLIAHQLA</sequence>
<dbReference type="AlphaFoldDB" id="X1JC45"/>
<accession>X1JC45</accession>
<dbReference type="EMBL" id="BARV01000011">
    <property type="protein sequence ID" value="GAH91532.1"/>
    <property type="molecule type" value="Genomic_DNA"/>
</dbReference>
<comment type="caution">
    <text evidence="1">The sequence shown here is derived from an EMBL/GenBank/DDBJ whole genome shotgun (WGS) entry which is preliminary data.</text>
</comment>
<name>X1JC45_9ZZZZ</name>
<protein>
    <submittedName>
        <fullName evidence="1">Uncharacterized protein</fullName>
    </submittedName>
</protein>
<gene>
    <name evidence="1" type="ORF">S06H3_00076</name>
</gene>
<reference evidence="1" key="1">
    <citation type="journal article" date="2014" name="Front. Microbiol.">
        <title>High frequency of phylogenetically diverse reductive dehalogenase-homologous genes in deep subseafloor sedimentary metagenomes.</title>
        <authorList>
            <person name="Kawai M."/>
            <person name="Futagami T."/>
            <person name="Toyoda A."/>
            <person name="Takaki Y."/>
            <person name="Nishi S."/>
            <person name="Hori S."/>
            <person name="Arai W."/>
            <person name="Tsubouchi T."/>
            <person name="Morono Y."/>
            <person name="Uchiyama I."/>
            <person name="Ito T."/>
            <person name="Fujiyama A."/>
            <person name="Inagaki F."/>
            <person name="Takami H."/>
        </authorList>
    </citation>
    <scope>NUCLEOTIDE SEQUENCE</scope>
    <source>
        <strain evidence="1">Expedition CK06-06</strain>
    </source>
</reference>